<feature type="domain" description="Laminin EGF-like" evidence="12">
    <location>
        <begin position="54"/>
        <end position="110"/>
    </location>
</feature>
<keyword evidence="10 11" id="KW-0424">Laminin EGF-like domain</keyword>
<feature type="disulfide bond" evidence="11">
    <location>
        <begin position="81"/>
        <end position="90"/>
    </location>
</feature>
<dbReference type="PROSITE" id="PS01248">
    <property type="entry name" value="EGF_LAM_1"/>
    <property type="match status" value="2"/>
</dbReference>
<evidence type="ECO:0000256" key="2">
    <source>
        <dbReference type="ARBA" id="ARBA00006373"/>
    </source>
</evidence>
<keyword evidence="8 11" id="KW-1015">Disulfide bond</keyword>
<name>A7SAG7_NEMVE</name>
<dbReference type="FunFam" id="2.10.25.10:FF:000051">
    <property type="entry name" value="Laminin subunit alpha 4"/>
    <property type="match status" value="1"/>
</dbReference>
<evidence type="ECO:0000256" key="6">
    <source>
        <dbReference type="ARBA" id="ARBA00022737"/>
    </source>
</evidence>
<dbReference type="InterPro" id="IPR002049">
    <property type="entry name" value="LE_dom"/>
</dbReference>
<proteinExistence type="inferred from homology"/>
<dbReference type="PhylomeDB" id="A7SAG7"/>
<dbReference type="InterPro" id="IPR050440">
    <property type="entry name" value="Laminin/Netrin_ECM"/>
</dbReference>
<accession>A7SAG7</accession>
<dbReference type="CDD" id="cd00055">
    <property type="entry name" value="EGF_Lam"/>
    <property type="match status" value="4"/>
</dbReference>
<evidence type="ECO:0000259" key="12">
    <source>
        <dbReference type="PROSITE" id="PS50027"/>
    </source>
</evidence>
<evidence type="ECO:0000256" key="7">
    <source>
        <dbReference type="ARBA" id="ARBA00022869"/>
    </source>
</evidence>
<keyword evidence="4" id="KW-0272">Extracellular matrix</keyword>
<dbReference type="InParanoid" id="A7SAG7"/>
<dbReference type="AlphaFoldDB" id="A7SAG7"/>
<comment type="subcellular location">
    <subcellularLocation>
        <location evidence="1">Secreted</location>
        <location evidence="1">Extracellular space</location>
        <location evidence="1">Extracellular matrix</location>
        <location evidence="1">Basement membrane</location>
    </subcellularLocation>
</comment>
<dbReference type="SUPFAM" id="SSF57196">
    <property type="entry name" value="EGF/Laminin"/>
    <property type="match status" value="4"/>
</dbReference>
<feature type="domain" description="Laminin EGF-like" evidence="12">
    <location>
        <begin position="4"/>
        <end position="53"/>
    </location>
</feature>
<dbReference type="FunFam" id="2.10.25.10:FF:000542">
    <property type="entry name" value="Laminin-like protein epi-1"/>
    <property type="match status" value="1"/>
</dbReference>
<dbReference type="OMA" id="NCAKCEC"/>
<keyword evidence="5" id="KW-0732">Signal</keyword>
<evidence type="ECO:0000256" key="11">
    <source>
        <dbReference type="PROSITE-ProRule" id="PRU00460"/>
    </source>
</evidence>
<evidence type="ECO:0000313" key="14">
    <source>
        <dbReference type="Proteomes" id="UP000001593"/>
    </source>
</evidence>
<dbReference type="Gene3D" id="2.10.25.10">
    <property type="entry name" value="Laminin"/>
    <property type="match status" value="4"/>
</dbReference>
<dbReference type="Pfam" id="PF00053">
    <property type="entry name" value="EGF_laminin"/>
    <property type="match status" value="3"/>
</dbReference>
<dbReference type="InterPro" id="IPR000742">
    <property type="entry name" value="EGF"/>
</dbReference>
<dbReference type="FunFam" id="2.10.25.10:FF:000033">
    <property type="entry name" value="Laminin subunit alpha 2"/>
    <property type="match status" value="1"/>
</dbReference>
<dbReference type="SMART" id="SM00180">
    <property type="entry name" value="EGF_Lam"/>
    <property type="match status" value="4"/>
</dbReference>
<dbReference type="InterPro" id="IPR056863">
    <property type="entry name" value="LMN_ATRN_NET-like_EGF"/>
</dbReference>
<dbReference type="EMBL" id="DS469609">
    <property type="protein sequence ID" value="EDO39274.1"/>
    <property type="molecule type" value="Genomic_DNA"/>
</dbReference>
<keyword evidence="9" id="KW-0325">Glycoprotein</keyword>
<evidence type="ECO:0000256" key="5">
    <source>
        <dbReference type="ARBA" id="ARBA00022729"/>
    </source>
</evidence>
<dbReference type="Pfam" id="PF24973">
    <property type="entry name" value="EGF_LMN_ATRN"/>
    <property type="match status" value="1"/>
</dbReference>
<dbReference type="PROSITE" id="PS00022">
    <property type="entry name" value="EGF_1"/>
    <property type="match status" value="1"/>
</dbReference>
<dbReference type="PANTHER" id="PTHR10574">
    <property type="entry name" value="NETRIN/LAMININ-RELATED"/>
    <property type="match status" value="1"/>
</dbReference>
<keyword evidence="14" id="KW-1185">Reference proteome</keyword>
<evidence type="ECO:0000256" key="4">
    <source>
        <dbReference type="ARBA" id="ARBA00022530"/>
    </source>
</evidence>
<evidence type="ECO:0000256" key="8">
    <source>
        <dbReference type="ARBA" id="ARBA00023157"/>
    </source>
</evidence>
<sequence>CIPCRCNGHSNECDPETGECINCQDNTAGDRCQFCVKGFYGNATIGKPGDCQLCKCPLGTSSNSFASECNVRGDGSLECLCREGYTGDQCEQCADGYYGDPSVPGDYCKKCDCNGNIDPDVSEWALCNPFTGVCNRCTNKAAGDRCERCRDGYYGDAVVAKNCAKCECSACGAVTSVCNHTNGACQCKANVIGPNCSTCKVSHVAQWE</sequence>
<feature type="non-terminal residue" evidence="13">
    <location>
        <position position="1"/>
    </location>
</feature>
<keyword evidence="7" id="KW-0084">Basement membrane</keyword>
<organism evidence="13 14">
    <name type="scientific">Nematostella vectensis</name>
    <name type="common">Starlet sea anemone</name>
    <dbReference type="NCBI Taxonomy" id="45351"/>
    <lineage>
        <taxon>Eukaryota</taxon>
        <taxon>Metazoa</taxon>
        <taxon>Cnidaria</taxon>
        <taxon>Anthozoa</taxon>
        <taxon>Hexacorallia</taxon>
        <taxon>Actiniaria</taxon>
        <taxon>Edwardsiidae</taxon>
        <taxon>Nematostella</taxon>
    </lineage>
</organism>
<dbReference type="STRING" id="45351.A7SAG7"/>
<evidence type="ECO:0000256" key="10">
    <source>
        <dbReference type="ARBA" id="ARBA00023292"/>
    </source>
</evidence>
<feature type="disulfide bond" evidence="11">
    <location>
        <begin position="23"/>
        <end position="32"/>
    </location>
</feature>
<evidence type="ECO:0000256" key="9">
    <source>
        <dbReference type="ARBA" id="ARBA00023180"/>
    </source>
</evidence>
<comment type="similarity">
    <text evidence="2">Belongs to the EGF domain peptide family.</text>
</comment>
<dbReference type="Proteomes" id="UP000001593">
    <property type="component" value="Unassembled WGS sequence"/>
</dbReference>
<dbReference type="GO" id="GO:0005604">
    <property type="term" value="C:basement membrane"/>
    <property type="evidence" value="ECO:0007669"/>
    <property type="project" value="UniProtKB-SubCell"/>
</dbReference>
<reference evidence="13 14" key="1">
    <citation type="journal article" date="2007" name="Science">
        <title>Sea anemone genome reveals ancestral eumetazoan gene repertoire and genomic organization.</title>
        <authorList>
            <person name="Putnam N.H."/>
            <person name="Srivastava M."/>
            <person name="Hellsten U."/>
            <person name="Dirks B."/>
            <person name="Chapman J."/>
            <person name="Salamov A."/>
            <person name="Terry A."/>
            <person name="Shapiro H."/>
            <person name="Lindquist E."/>
            <person name="Kapitonov V.V."/>
            <person name="Jurka J."/>
            <person name="Genikhovich G."/>
            <person name="Grigoriev I.V."/>
            <person name="Lucas S.M."/>
            <person name="Steele R.E."/>
            <person name="Finnerty J.R."/>
            <person name="Technau U."/>
            <person name="Martindale M.Q."/>
            <person name="Rokhsar D.S."/>
        </authorList>
    </citation>
    <scope>NUCLEOTIDE SEQUENCE [LARGE SCALE GENOMIC DNA]</scope>
    <source>
        <strain evidence="14">CH2 X CH6</strain>
    </source>
</reference>
<evidence type="ECO:0000256" key="3">
    <source>
        <dbReference type="ARBA" id="ARBA00022525"/>
    </source>
</evidence>
<comment type="caution">
    <text evidence="11">Lacks conserved residue(s) required for the propagation of feature annotation.</text>
</comment>
<dbReference type="eggNOG" id="KOG1836">
    <property type="taxonomic scope" value="Eukaryota"/>
</dbReference>
<dbReference type="PROSITE" id="PS50027">
    <property type="entry name" value="EGF_LAM_2"/>
    <property type="match status" value="2"/>
</dbReference>
<dbReference type="HOGENOM" id="CLU_1323796_0_0_1"/>
<protein>
    <recommendedName>
        <fullName evidence="12">Laminin EGF-like domain-containing protein</fullName>
    </recommendedName>
</protein>
<gene>
    <name evidence="13" type="ORF">NEMVEDRAFT_v1g111045</name>
</gene>
<evidence type="ECO:0000313" key="13">
    <source>
        <dbReference type="EMBL" id="EDO39274.1"/>
    </source>
</evidence>
<evidence type="ECO:0000256" key="1">
    <source>
        <dbReference type="ARBA" id="ARBA00004302"/>
    </source>
</evidence>
<keyword evidence="3" id="KW-0964">Secreted</keyword>
<keyword evidence="6" id="KW-0677">Repeat</keyword>
<dbReference type="PANTHER" id="PTHR10574:SF406">
    <property type="entry name" value="LAMININ SUBUNIT ALPHA 5"/>
    <property type="match status" value="1"/>
</dbReference>